<evidence type="ECO:0000313" key="1">
    <source>
        <dbReference type="EMBL" id="QHU29356.1"/>
    </source>
</evidence>
<protein>
    <submittedName>
        <fullName evidence="1">Uncharacterized protein</fullName>
    </submittedName>
</protein>
<dbReference type="EMBL" id="MN740486">
    <property type="protein sequence ID" value="QHU29356.1"/>
    <property type="molecule type" value="Genomic_DNA"/>
</dbReference>
<proteinExistence type="predicted"/>
<organism evidence="1">
    <name type="scientific">viral metagenome</name>
    <dbReference type="NCBI Taxonomy" id="1070528"/>
    <lineage>
        <taxon>unclassified sequences</taxon>
        <taxon>metagenomes</taxon>
        <taxon>organismal metagenomes</taxon>
    </lineage>
</organism>
<reference evidence="1" key="1">
    <citation type="journal article" date="2020" name="Nature">
        <title>Giant virus diversity and host interactions through global metagenomics.</title>
        <authorList>
            <person name="Schulz F."/>
            <person name="Roux S."/>
            <person name="Paez-Espino D."/>
            <person name="Jungbluth S."/>
            <person name="Walsh D.A."/>
            <person name="Denef V.J."/>
            <person name="McMahon K.D."/>
            <person name="Konstantinidis K.T."/>
            <person name="Eloe-Fadrosh E.A."/>
            <person name="Kyrpides N.C."/>
            <person name="Woyke T."/>
        </authorList>
    </citation>
    <scope>NUCLEOTIDE SEQUENCE</scope>
    <source>
        <strain evidence="1">GVMAG-M-3300027804-47</strain>
    </source>
</reference>
<accession>A0A6C0LEF3</accession>
<dbReference type="AlphaFoldDB" id="A0A6C0LEF3"/>
<name>A0A6C0LEF3_9ZZZZ</name>
<sequence>MEQVKINFTPDRIKYIVYERITNAVFDNNGTIFGGYVRDKIISDHYKTIYNEANSYNMHHIHKFWNCFNQPETAARALVAKDMDICMYRKEDVYAFINTLQSIFSEEFGITNISSSEFTEISEHSYFSLPIMMYKRIRYTATVGRIPYVYCGTEICFDFDILIPKKKWLQPPFNRVDMLSNVFIMNKQGIVMSNNTGTVIDKMSILNKQKMASKIMSDIVEFKTQFCMLDNRNKFMSGDHEYNRKAIMRINKMLFKTFPWQITNLPFAMHDFKKIMNIENTCCICMDKFKKNDRCVEIYIDNSTKTEKVCSCVAHDKCIFKYFDKQLESAKNNDETVFDSMDEFEFRCPMRNVVNFKKCANATSNLIRDKLNSP</sequence>